<evidence type="ECO:0000313" key="1">
    <source>
        <dbReference type="EMBL" id="RGS45644.1"/>
    </source>
</evidence>
<dbReference type="EMBL" id="QRVN01000031">
    <property type="protein sequence ID" value="RGS45644.1"/>
    <property type="molecule type" value="Genomic_DNA"/>
</dbReference>
<dbReference type="AlphaFoldDB" id="A0AA92TK37"/>
<reference evidence="1 2" key="1">
    <citation type="submission" date="2018-08" db="EMBL/GenBank/DDBJ databases">
        <title>A genome reference for cultivated species of the human gut microbiota.</title>
        <authorList>
            <person name="Zou Y."/>
            <person name="Xue W."/>
            <person name="Luo G."/>
        </authorList>
    </citation>
    <scope>NUCLEOTIDE SEQUENCE [LARGE SCALE GENOMIC DNA]</scope>
    <source>
        <strain evidence="1 2">AF22-1</strain>
    </source>
</reference>
<name>A0AA92TK37_9BACT</name>
<sequence>MRQFSLSANIEEGFASEAKYIVTPNVRQVAEGIVNGFRSGVHSYTIIGSYGTGKSSFLLALERDLMGGKQYELLNPSELSEKKKFEVLKIVGDYKELSVLLSQKLSVDGTADSILDELKTKYNKLKSQGKFLVIFIDEFGKVLEHAAKNNPERELYFMQKLAEFVNVPSRNILLLTTLHQNFNAYSRKLNEVQKEEWTKVKGRFQELVFVEPIEQLLYLASTQIDASRTMQNDDSVIESLASLAKKTGFVSQIFSEATALALAPLEPFAAYVITQAIQRYGQNERSLFSFLNARGRNSLSEYEGKIYQLQCCYDYIYYNFYSYLKEANADSMQWSSMQVAIERVEGQLWETKTDLVDAIKLVKAIGLLNLFGNASFKMNREDTALYAKTALNIENPTGLLKKLEQFKIIRYASYKFRYILFDGTDINIEDEIRKAGLVVSRPVNFVDDIRNYCFKKVAPVKACYFQKGTPRYFEYEVLGEGVDKTPTGDTDGYIQLIFSSRKKVLEEICELSEKSENAIIFVCFRNTDELVSHLYLIEKYKYILSKVLVDKSDKVAINEINNLMEYEKVVLNKSISDSLFAYNGDVTWIFKGEEREVCSLRDFNQLLSVVCDEIYSQTPVMNNELFNKHKLSGSISSAKGKYLAALLNQSNEQDLGFPGDKFPPEKTIYYSLLKSTGLHVNGEFTDVPSNEGIMPLWDACEEFLKSTTFKPRKISELIKKLSAKPYKLKQGFLDFWIPTYLYIKKQDFSLYGTNGAYIPNINMEFFELLQKHPGEYLVKAFDVTGVKVQIFNQYRKFLNVEAMGSIKSDDFIETIKPFFFFYNKRLNDYAKHTRKFNHEQTVRFRDTLARAKDPEKTFFEDLPEALGYDKEALQNPDKVQEFCYVINRAVKELRSCYSDMIDRVEGRLLETLGIESYDYSEYVVEIRKRLAHVKEYLLTDRLKEFYQHVMAEFDNRNEWYQSICYTALEQPLERLRDEQEEKLIDSLLMLFHECEKYSDISKVAEDESDEIYSLDLVSTKGSNIHSQTFRLPESEMQKAEELEKSIDKLLDGIGNDNVSVCTLLKILNKKLGK</sequence>
<dbReference type="SUPFAM" id="SSF52540">
    <property type="entry name" value="P-loop containing nucleoside triphosphate hydrolases"/>
    <property type="match status" value="1"/>
</dbReference>
<organism evidence="1 2">
    <name type="scientific">Segatella copri</name>
    <dbReference type="NCBI Taxonomy" id="165179"/>
    <lineage>
        <taxon>Bacteria</taxon>
        <taxon>Pseudomonadati</taxon>
        <taxon>Bacteroidota</taxon>
        <taxon>Bacteroidia</taxon>
        <taxon>Bacteroidales</taxon>
        <taxon>Prevotellaceae</taxon>
        <taxon>Segatella</taxon>
    </lineage>
</organism>
<evidence type="ECO:0008006" key="3">
    <source>
        <dbReference type="Google" id="ProtNLM"/>
    </source>
</evidence>
<dbReference type="InterPro" id="IPR027417">
    <property type="entry name" value="P-loop_NTPase"/>
</dbReference>
<protein>
    <recommendedName>
        <fullName evidence="3">ATP-binding protein</fullName>
    </recommendedName>
</protein>
<comment type="caution">
    <text evidence="1">The sequence shown here is derived from an EMBL/GenBank/DDBJ whole genome shotgun (WGS) entry which is preliminary data.</text>
</comment>
<dbReference type="Proteomes" id="UP000286113">
    <property type="component" value="Unassembled WGS sequence"/>
</dbReference>
<accession>A0AA92TK37</accession>
<gene>
    <name evidence="1" type="ORF">DWX90_12765</name>
</gene>
<proteinExistence type="predicted"/>
<dbReference type="Gene3D" id="3.40.50.300">
    <property type="entry name" value="P-loop containing nucleotide triphosphate hydrolases"/>
    <property type="match status" value="1"/>
</dbReference>
<evidence type="ECO:0000313" key="2">
    <source>
        <dbReference type="Proteomes" id="UP000286113"/>
    </source>
</evidence>